<dbReference type="OrthoDB" id="9785438at2"/>
<evidence type="ECO:0000313" key="4">
    <source>
        <dbReference type="Proteomes" id="UP000297946"/>
    </source>
</evidence>
<gene>
    <name evidence="1" type="ORF">EHO57_16740</name>
    <name evidence="2" type="ORF">EHQ53_00595</name>
</gene>
<evidence type="ECO:0000313" key="2">
    <source>
        <dbReference type="EMBL" id="TGL43179.1"/>
    </source>
</evidence>
<keyword evidence="3" id="KW-1185">Reference proteome</keyword>
<dbReference type="RefSeq" id="WP_135641987.1">
    <property type="nucleotide sequence ID" value="NZ_RQER01000011.1"/>
</dbReference>
<dbReference type="GO" id="GO:0015035">
    <property type="term" value="F:protein-disulfide reductase activity"/>
    <property type="evidence" value="ECO:0007669"/>
    <property type="project" value="InterPro"/>
</dbReference>
<dbReference type="EMBL" id="RQGC01000001">
    <property type="protein sequence ID" value="TGL43179.1"/>
    <property type="molecule type" value="Genomic_DNA"/>
</dbReference>
<sequence length="137" mass="15925">MEEERNSILLFDGVCNLCNGTVNLLLDLDKKRVLKYASLQSEFAKNLILEHHLEEETRGVDSILFWDGTRIHSKSEAVLKIASRLGGIWKISLLGTLLPKWIRNQIYDLIAKNRYRWFGKREACRMPTPELRDRILG</sequence>
<dbReference type="InterPro" id="IPR052927">
    <property type="entry name" value="DCC_oxidoreductase"/>
</dbReference>
<dbReference type="Pfam" id="PF04134">
    <property type="entry name" value="DCC1-like"/>
    <property type="match status" value="1"/>
</dbReference>
<dbReference type="EMBL" id="RQER01000011">
    <property type="protein sequence ID" value="TGJ98265.1"/>
    <property type="molecule type" value="Genomic_DNA"/>
</dbReference>
<accession>A0A5F1ZYW3</accession>
<organism evidence="1 4">
    <name type="scientific">Leptospira langatensis</name>
    <dbReference type="NCBI Taxonomy" id="2484983"/>
    <lineage>
        <taxon>Bacteria</taxon>
        <taxon>Pseudomonadati</taxon>
        <taxon>Spirochaetota</taxon>
        <taxon>Spirochaetia</taxon>
        <taxon>Leptospirales</taxon>
        <taxon>Leptospiraceae</taxon>
        <taxon>Leptospira</taxon>
    </lineage>
</organism>
<dbReference type="Proteomes" id="UP000297273">
    <property type="component" value="Unassembled WGS sequence"/>
</dbReference>
<comment type="caution">
    <text evidence="1">The sequence shown here is derived from an EMBL/GenBank/DDBJ whole genome shotgun (WGS) entry which is preliminary data.</text>
</comment>
<proteinExistence type="predicted"/>
<evidence type="ECO:0000313" key="1">
    <source>
        <dbReference type="EMBL" id="TGJ98265.1"/>
    </source>
</evidence>
<dbReference type="PANTHER" id="PTHR33639:SF2">
    <property type="entry name" value="DUF393 DOMAIN-CONTAINING PROTEIN"/>
    <property type="match status" value="1"/>
</dbReference>
<protein>
    <submittedName>
        <fullName evidence="1">DUF393 domain-containing protein</fullName>
    </submittedName>
</protein>
<reference evidence="2" key="1">
    <citation type="submission" date="2018-10" db="EMBL/GenBank/DDBJ databases">
        <authorList>
            <person name="Vincent A.T."/>
            <person name="Schiettekatte O."/>
            <person name="Bourhy P."/>
            <person name="Veyrier F.J."/>
            <person name="Picardeau M."/>
        </authorList>
    </citation>
    <scope>NUCLEOTIDE SEQUENCE</scope>
    <source>
        <strain evidence="2">201702690</strain>
    </source>
</reference>
<dbReference type="AlphaFoldDB" id="A0A5F1ZYW3"/>
<evidence type="ECO:0000313" key="3">
    <source>
        <dbReference type="Proteomes" id="UP000297273"/>
    </source>
</evidence>
<reference evidence="3 4" key="2">
    <citation type="journal article" date="2019" name="PLoS Negl. Trop. Dis.">
        <title>Revisiting the worldwide diversity of Leptospira species in the environment.</title>
        <authorList>
            <person name="Vincent A.T."/>
            <person name="Schiettekatte O."/>
            <person name="Bourhy P."/>
            <person name="Veyrier F.J."/>
            <person name="Picardeau M."/>
        </authorList>
    </citation>
    <scope>NUCLEOTIDE SEQUENCE [LARGE SCALE GENOMIC DNA]</scope>
    <source>
        <strain evidence="3">201702690</strain>
        <strain evidence="1 4">SSW18</strain>
    </source>
</reference>
<dbReference type="PANTHER" id="PTHR33639">
    <property type="entry name" value="THIOL-DISULFIDE OXIDOREDUCTASE DCC"/>
    <property type="match status" value="1"/>
</dbReference>
<name>A0A5F1ZYW3_9LEPT</name>
<dbReference type="InterPro" id="IPR007263">
    <property type="entry name" value="DCC1-like"/>
</dbReference>
<dbReference type="Proteomes" id="UP000297946">
    <property type="component" value="Unassembled WGS sequence"/>
</dbReference>